<name>A0ABY8UR38_TETOB</name>
<dbReference type="EMBL" id="CP126224">
    <property type="protein sequence ID" value="WIA23906.1"/>
    <property type="molecule type" value="Genomic_DNA"/>
</dbReference>
<evidence type="ECO:0000256" key="1">
    <source>
        <dbReference type="SAM" id="MobiDB-lite"/>
    </source>
</evidence>
<feature type="region of interest" description="Disordered" evidence="1">
    <location>
        <begin position="59"/>
        <end position="128"/>
    </location>
</feature>
<protein>
    <submittedName>
        <fullName evidence="2">Uncharacterized protein</fullName>
    </submittedName>
</protein>
<gene>
    <name evidence="2" type="ORF">OEZ85_013555</name>
</gene>
<feature type="compositionally biased region" description="Basic and acidic residues" evidence="1">
    <location>
        <begin position="59"/>
        <end position="74"/>
    </location>
</feature>
<reference evidence="2 3" key="1">
    <citation type="submission" date="2023-05" db="EMBL/GenBank/DDBJ databases">
        <title>A 100% complete, gapless, phased diploid assembly of the Scenedesmus obliquus UTEX 3031 genome.</title>
        <authorList>
            <person name="Biondi T.C."/>
            <person name="Hanschen E.R."/>
            <person name="Kwon T."/>
            <person name="Eng W."/>
            <person name="Kruse C.P.S."/>
            <person name="Koehler S.I."/>
            <person name="Kunde Y."/>
            <person name="Gleasner C.D."/>
            <person name="You Mak K.T."/>
            <person name="Polle J."/>
            <person name="Hovde B.T."/>
            <person name="Starkenburg S.R."/>
        </authorList>
    </citation>
    <scope>NUCLEOTIDE SEQUENCE [LARGE SCALE GENOMIC DNA]</scope>
    <source>
        <strain evidence="2 3">DOE0152z</strain>
    </source>
</reference>
<sequence length="128" mass="13993">MAELTEGVCDLCKKEADAKYEDCLNVVCLARCHHPALNDIYHVHCVKQYLRSICRPMDAKGRPRTEDVIKDAAKAAKALPPQVPARSKPVPKAAKPAAAAAAKPPKPAKPALNNKPQRFSSNDVHHLR</sequence>
<evidence type="ECO:0000313" key="2">
    <source>
        <dbReference type="EMBL" id="WIA23906.1"/>
    </source>
</evidence>
<proteinExistence type="predicted"/>
<accession>A0ABY8UR38</accession>
<evidence type="ECO:0000313" key="3">
    <source>
        <dbReference type="Proteomes" id="UP001244341"/>
    </source>
</evidence>
<keyword evidence="3" id="KW-1185">Reference proteome</keyword>
<organism evidence="2 3">
    <name type="scientific">Tetradesmus obliquus</name>
    <name type="common">Green alga</name>
    <name type="synonym">Acutodesmus obliquus</name>
    <dbReference type="NCBI Taxonomy" id="3088"/>
    <lineage>
        <taxon>Eukaryota</taxon>
        <taxon>Viridiplantae</taxon>
        <taxon>Chlorophyta</taxon>
        <taxon>core chlorophytes</taxon>
        <taxon>Chlorophyceae</taxon>
        <taxon>CS clade</taxon>
        <taxon>Sphaeropleales</taxon>
        <taxon>Scenedesmaceae</taxon>
        <taxon>Tetradesmus</taxon>
    </lineage>
</organism>
<dbReference type="Proteomes" id="UP001244341">
    <property type="component" value="Chromosome 17b"/>
</dbReference>
<feature type="compositionally biased region" description="Low complexity" evidence="1">
    <location>
        <begin position="88"/>
        <end position="103"/>
    </location>
</feature>